<feature type="region of interest" description="Disordered" evidence="17">
    <location>
        <begin position="846"/>
        <end position="881"/>
    </location>
</feature>
<evidence type="ECO:0000256" key="6">
    <source>
        <dbReference type="ARBA" id="ARBA00022771"/>
    </source>
</evidence>
<feature type="compositionally biased region" description="Basic and acidic residues" evidence="17">
    <location>
        <begin position="611"/>
        <end position="631"/>
    </location>
</feature>
<dbReference type="InterPro" id="IPR036236">
    <property type="entry name" value="Znf_C2H2_sf"/>
</dbReference>
<dbReference type="GeneTree" id="ENSGT00940000160909"/>
<evidence type="ECO:0000259" key="18">
    <source>
        <dbReference type="PROSITE" id="PS51472"/>
    </source>
</evidence>
<keyword evidence="11 16" id="KW-0906">Nuclear pore complex</keyword>
<keyword evidence="4 16" id="KW-0813">Transport</keyword>
<feature type="compositionally biased region" description="Basic residues" evidence="17">
    <location>
        <begin position="794"/>
        <end position="817"/>
    </location>
</feature>
<feature type="compositionally biased region" description="Polar residues" evidence="17">
    <location>
        <begin position="255"/>
        <end position="265"/>
    </location>
</feature>
<feature type="region of interest" description="Disordered" evidence="17">
    <location>
        <begin position="592"/>
        <end position="644"/>
    </location>
</feature>
<feature type="domain" description="RRM Nup35-type" evidence="18">
    <location>
        <begin position="155"/>
        <end position="235"/>
    </location>
</feature>
<accession>A0A8C1AQ19</accession>
<dbReference type="Pfam" id="PF05172">
    <property type="entry name" value="RRM_Nup35"/>
    <property type="match status" value="1"/>
</dbReference>
<dbReference type="Proteomes" id="UP001108240">
    <property type="component" value="Unplaced"/>
</dbReference>
<evidence type="ECO:0000256" key="2">
    <source>
        <dbReference type="ARBA" id="ARBA00009454"/>
    </source>
</evidence>
<keyword evidence="20" id="KW-1185">Reference proteome</keyword>
<dbReference type="InterPro" id="IPR035979">
    <property type="entry name" value="RBD_domain_sf"/>
</dbReference>
<evidence type="ECO:0000256" key="5">
    <source>
        <dbReference type="ARBA" id="ARBA00022723"/>
    </source>
</evidence>
<dbReference type="Ensembl" id="ENSCCRT00000023476.2">
    <property type="protein sequence ID" value="ENSCCRP00000021628.2"/>
    <property type="gene ID" value="ENSCCRG00000011836.2"/>
</dbReference>
<feature type="compositionally biased region" description="Basic and acidic residues" evidence="17">
    <location>
        <begin position="977"/>
        <end position="986"/>
    </location>
</feature>
<feature type="region of interest" description="Disordered" evidence="17">
    <location>
        <begin position="235"/>
        <end position="266"/>
    </location>
</feature>
<evidence type="ECO:0000256" key="14">
    <source>
        <dbReference type="ARBA" id="ARBA00030113"/>
    </source>
</evidence>
<dbReference type="GO" id="GO:0008270">
    <property type="term" value="F:zinc ion binding"/>
    <property type="evidence" value="ECO:0007669"/>
    <property type="project" value="UniProtKB-KW"/>
</dbReference>
<dbReference type="PANTHER" id="PTHR17614">
    <property type="entry name" value="ZINC FINGER-CONTAINING"/>
    <property type="match status" value="1"/>
</dbReference>
<keyword evidence="12 16" id="KW-0539">Nucleus</keyword>
<dbReference type="SUPFAM" id="SSF57667">
    <property type="entry name" value="beta-beta-alpha zinc fingers"/>
    <property type="match status" value="1"/>
</dbReference>
<keyword evidence="5" id="KW-0479">Metal-binding</keyword>
<protein>
    <recommendedName>
        <fullName evidence="3">Nucleoporin NUP35</fullName>
    </recommendedName>
    <alternativeName>
        <fullName evidence="15">35 kDa nucleoporin</fullName>
    </alternativeName>
    <alternativeName>
        <fullName evidence="14">Nuclear pore complex protein Nup53</fullName>
    </alternativeName>
    <alternativeName>
        <fullName evidence="13">Nucleoporin NUP53</fullName>
    </alternativeName>
</protein>
<dbReference type="Gene3D" id="3.30.70.330">
    <property type="match status" value="1"/>
</dbReference>
<evidence type="ECO:0000256" key="13">
    <source>
        <dbReference type="ARBA" id="ARBA00029997"/>
    </source>
</evidence>
<dbReference type="SUPFAM" id="SSF54928">
    <property type="entry name" value="RNA-binding domain, RBD"/>
    <property type="match status" value="1"/>
</dbReference>
<feature type="region of interest" description="Disordered" evidence="17">
    <location>
        <begin position="911"/>
        <end position="995"/>
    </location>
</feature>
<dbReference type="CDD" id="cd12722">
    <property type="entry name" value="RRM_Nup53"/>
    <property type="match status" value="1"/>
</dbReference>
<evidence type="ECO:0000256" key="10">
    <source>
        <dbReference type="ARBA" id="ARBA00023010"/>
    </source>
</evidence>
<dbReference type="GO" id="GO:0015031">
    <property type="term" value="P:protein transport"/>
    <property type="evidence" value="ECO:0007669"/>
    <property type="project" value="UniProtKB-KW"/>
</dbReference>
<evidence type="ECO:0000256" key="3">
    <source>
        <dbReference type="ARBA" id="ARBA00016439"/>
    </source>
</evidence>
<evidence type="ECO:0000256" key="7">
    <source>
        <dbReference type="ARBA" id="ARBA00022816"/>
    </source>
</evidence>
<dbReference type="GO" id="GO:0003676">
    <property type="term" value="F:nucleic acid binding"/>
    <property type="evidence" value="ECO:0007669"/>
    <property type="project" value="InterPro"/>
</dbReference>
<evidence type="ECO:0000313" key="19">
    <source>
        <dbReference type="Ensembl" id="ENSCCRP00000021628.2"/>
    </source>
</evidence>
<evidence type="ECO:0000256" key="17">
    <source>
        <dbReference type="SAM" id="MobiDB-lite"/>
    </source>
</evidence>
<evidence type="ECO:0000256" key="9">
    <source>
        <dbReference type="ARBA" id="ARBA00022927"/>
    </source>
</evidence>
<comment type="similarity">
    <text evidence="2">Belongs to the Nup35 family.</text>
</comment>
<dbReference type="InterPro" id="IPR007846">
    <property type="entry name" value="RRM_NUP35_dom"/>
</dbReference>
<proteinExistence type="inferred from homology"/>
<feature type="compositionally biased region" description="Basic and acidic residues" evidence="17">
    <location>
        <begin position="950"/>
        <end position="966"/>
    </location>
</feature>
<dbReference type="PROSITE" id="PS00028">
    <property type="entry name" value="ZINC_FINGER_C2H2_1"/>
    <property type="match status" value="1"/>
</dbReference>
<evidence type="ECO:0000256" key="8">
    <source>
        <dbReference type="ARBA" id="ARBA00022833"/>
    </source>
</evidence>
<sequence>MDIQSIEPMTLGSPTSPKPGAQFLPGFLMGDLPAPVTPQPRSFGLTGGGAETRSPLLAGGSPPQPVVPTPKDKSGAPPVRSIYDDLNGSGVGMSPLVARKQPFAGVHTPLSGLPGTPGTVSNLFSPMGQQRKTTLSPAQVDPFFTQGDALSSEDRLDDTWVTVFGFPPASASYILLQFAQYGNILKHVMSNSGNWMHVQYQSKLQARKALSKDGKIFGEAIMIGVKPCIDKSIMESSDKSSTSSSVFTPPVKAPSTPSHPLSTPRSVMRPLSAAYKASSSDYQDYAEKEKTLAKALEDLKANFYCQLCDKQYYKHQEFDNHINSYDHAHKQRLKELKQREFARNVASKSRKDERKQERALRRLHELAEQRREVQCAPGSGPMFKSTTVAVEGSFRESCYDDAQEEIQSCAAQDPGGQIHSSSCGLASKQSPWPYNGRAKKQTFRRKIAFSFSFPKKASVKLESSAAVFCESMEEGSMERSRRQRLRARPVELDLPGSPTEEKVLNCEEAVYSTGIQQGKHFQKCDNDVSQRSSDMPVVRESPSSTASDLCALLVYSEDVPSPAVSLLNTSPFCLNRADIVLDSEDTVESLKSNIAESKPETSEDVTVEKSGISEEGHSTFSESPEKTDVSPKNDSLQQQEQVEDATAKTPYHFTKPSQPFFSVLSRDGNTIFQWPSEMVTFTRTEPSLSFSCNPLHFDFKRPRIRRSADTQEMTEPRTDEELSVCSGFKSCHSDKHIEESTANPRDSPIQGMVRKCYQYSSDTESCVRLKTHDRCRHSKDWIHTSKRAEEKLRARDRRHYRTPCKRKRRRRKRRRDRHRETESNMVKSKKFYRQPECVEGIKSQFRGTTSQQEHPLEKSKQSAQNQAEDSSTAPVVEEGVGGRRQDAAADINGSAGCIILSDEFCADGEKVLGNSREKPDNPTAGKLTTTGQCSHNQDASHSQKSSATKGCREETPTSPETNRDGPCEGQTLKRRHTDSLSERDESYNPPQSPEEISYGCKELTCCEYGMRRKRQRPSHVQDQTPCFANECSIVTNSVLEEDKAVEESSMKCLVLNGACDSLTGSDQISCSIDDGDSSAVDPQTFTSISSALGHTVEESSEWQQSSSSQINASCTKGSLTLLETDSKLLKEPTKENSNIHSSESKAAQTPLKICNKYSVAAQACLLDVRELALQRTEKATHDKSCQHSLQIPPPRFHLGVQPEEKLSRECFHTTSLFQPSPSFQTPSNSMERRCLLQMQIQSHGQVLHQQVFPTKVKSVLPRPHLPMSSAVLHPVHLPSSMPSGSITIRHTILQHHTAFLPPQHPIYPQLVSVSRLPLGPEICRHTAPNFMTPSAVAPPSIHPMTVMFHALPRPAVFPPMLPPHSAVIPLQPLF</sequence>
<feature type="region of interest" description="Disordered" evidence="17">
    <location>
        <begin position="1"/>
        <end position="78"/>
    </location>
</feature>
<feature type="region of interest" description="Disordered" evidence="17">
    <location>
        <begin position="792"/>
        <end position="833"/>
    </location>
</feature>
<dbReference type="InterPro" id="IPR052445">
    <property type="entry name" value="ZnF-G_patch_domain"/>
</dbReference>
<feature type="compositionally biased region" description="Polar residues" evidence="17">
    <location>
        <begin position="926"/>
        <end position="948"/>
    </location>
</feature>
<evidence type="ECO:0000256" key="15">
    <source>
        <dbReference type="ARBA" id="ARBA00030250"/>
    </source>
</evidence>
<keyword evidence="7 16" id="KW-0509">mRNA transport</keyword>
<evidence type="ECO:0000256" key="11">
    <source>
        <dbReference type="ARBA" id="ARBA00023132"/>
    </source>
</evidence>
<keyword evidence="9" id="KW-0653">Protein transport</keyword>
<dbReference type="GO" id="GO:0005643">
    <property type="term" value="C:nuclear pore"/>
    <property type="evidence" value="ECO:0007669"/>
    <property type="project" value="UniProtKB-SubCell"/>
</dbReference>
<keyword evidence="6" id="KW-0863">Zinc-finger</keyword>
<organism evidence="19 20">
    <name type="scientific">Cyprinus carpio carpio</name>
    <dbReference type="NCBI Taxonomy" id="630221"/>
    <lineage>
        <taxon>Eukaryota</taxon>
        <taxon>Metazoa</taxon>
        <taxon>Chordata</taxon>
        <taxon>Craniata</taxon>
        <taxon>Vertebrata</taxon>
        <taxon>Euteleostomi</taxon>
        <taxon>Actinopterygii</taxon>
        <taxon>Neopterygii</taxon>
        <taxon>Teleostei</taxon>
        <taxon>Ostariophysi</taxon>
        <taxon>Cypriniformes</taxon>
        <taxon>Cyprinidae</taxon>
        <taxon>Cyprininae</taxon>
        <taxon>Cyprinus</taxon>
    </lineage>
</organism>
<evidence type="ECO:0000256" key="12">
    <source>
        <dbReference type="ARBA" id="ARBA00023242"/>
    </source>
</evidence>
<feature type="compositionally biased region" description="Basic and acidic residues" evidence="17">
    <location>
        <begin position="911"/>
        <end position="920"/>
    </location>
</feature>
<dbReference type="InterPro" id="IPR013087">
    <property type="entry name" value="Znf_C2H2_type"/>
</dbReference>
<evidence type="ECO:0000256" key="16">
    <source>
        <dbReference type="PROSITE-ProRule" id="PRU00804"/>
    </source>
</evidence>
<comment type="subcellular location">
    <subcellularLocation>
        <location evidence="1">Nucleus</location>
        <location evidence="1">Nuclear pore complex</location>
    </subcellularLocation>
</comment>
<dbReference type="GO" id="GO:0051028">
    <property type="term" value="P:mRNA transport"/>
    <property type="evidence" value="ECO:0007669"/>
    <property type="project" value="UniProtKB-UniRule"/>
</dbReference>
<evidence type="ECO:0000256" key="4">
    <source>
        <dbReference type="ARBA" id="ARBA00022448"/>
    </source>
</evidence>
<dbReference type="InterPro" id="IPR012677">
    <property type="entry name" value="Nucleotide-bd_a/b_plait_sf"/>
</dbReference>
<feature type="compositionally biased region" description="Polar residues" evidence="17">
    <location>
        <begin position="861"/>
        <end position="873"/>
    </location>
</feature>
<dbReference type="FunFam" id="3.30.70.330:FF:000095">
    <property type="entry name" value="Putative Nucleoporin NUP53"/>
    <property type="match status" value="1"/>
</dbReference>
<keyword evidence="10" id="KW-0811">Translocation</keyword>
<evidence type="ECO:0000313" key="20">
    <source>
        <dbReference type="Proteomes" id="UP001108240"/>
    </source>
</evidence>
<keyword evidence="8" id="KW-0862">Zinc</keyword>
<name>A0A8C1AQ19_CYPCA</name>
<reference evidence="19" key="1">
    <citation type="submission" date="2025-08" db="UniProtKB">
        <authorList>
            <consortium name="Ensembl"/>
        </authorList>
    </citation>
    <scope>IDENTIFICATION</scope>
</reference>
<reference evidence="19" key="2">
    <citation type="submission" date="2025-09" db="UniProtKB">
        <authorList>
            <consortium name="Ensembl"/>
        </authorList>
    </citation>
    <scope>IDENTIFICATION</scope>
</reference>
<dbReference type="PANTHER" id="PTHR17614:SF13">
    <property type="entry name" value="ZINC FINGER PROTEIN 804A"/>
    <property type="match status" value="1"/>
</dbReference>
<dbReference type="PROSITE" id="PS51472">
    <property type="entry name" value="RRM_NUP35"/>
    <property type="match status" value="1"/>
</dbReference>
<evidence type="ECO:0000256" key="1">
    <source>
        <dbReference type="ARBA" id="ARBA00004567"/>
    </source>
</evidence>